<organism evidence="3 4">
    <name type="scientific">Aspergillus rambellii</name>
    <dbReference type="NCBI Taxonomy" id="308745"/>
    <lineage>
        <taxon>Eukaryota</taxon>
        <taxon>Fungi</taxon>
        <taxon>Dikarya</taxon>
        <taxon>Ascomycota</taxon>
        <taxon>Pezizomycotina</taxon>
        <taxon>Eurotiomycetes</taxon>
        <taxon>Eurotiomycetidae</taxon>
        <taxon>Eurotiales</taxon>
        <taxon>Aspergillaceae</taxon>
        <taxon>Aspergillus</taxon>
        <taxon>Aspergillus subgen. Nidulantes</taxon>
    </lineage>
</organism>
<feature type="region of interest" description="Disordered" evidence="1">
    <location>
        <begin position="110"/>
        <end position="152"/>
    </location>
</feature>
<feature type="signal peptide" evidence="2">
    <location>
        <begin position="1"/>
        <end position="17"/>
    </location>
</feature>
<evidence type="ECO:0000256" key="2">
    <source>
        <dbReference type="SAM" id="SignalP"/>
    </source>
</evidence>
<protein>
    <recommendedName>
        <fullName evidence="5">GPI anchored serine-threonine rich protein</fullName>
    </recommendedName>
</protein>
<evidence type="ECO:0008006" key="5">
    <source>
        <dbReference type="Google" id="ProtNLM"/>
    </source>
</evidence>
<gene>
    <name evidence="3" type="ORF">ARAM_004592</name>
</gene>
<proteinExistence type="predicted"/>
<comment type="caution">
    <text evidence="3">The sequence shown here is derived from an EMBL/GenBank/DDBJ whole genome shotgun (WGS) entry which is preliminary data.</text>
</comment>
<sequence>MKLNIIALTSLLALVVAEDASSTTTAAATATTSLSPEASCAANCGAADRCCRALCFRVPCPSEQQANDTVSCVAACPQGNGSPADTEAYAQCQASCYSTHYFPATATLAESSSSTSSGSSSATTTGSSDNSDSDSSSSNSSSSGTATGSGSSATHTGAASITALKFSVSALGLGGFFLAAWAL</sequence>
<dbReference type="STRING" id="308745.A0A0F8ULJ6"/>
<dbReference type="EMBL" id="JZBS01002027">
    <property type="protein sequence ID" value="KKK20408.1"/>
    <property type="molecule type" value="Genomic_DNA"/>
</dbReference>
<evidence type="ECO:0000313" key="3">
    <source>
        <dbReference type="EMBL" id="KKK20408.1"/>
    </source>
</evidence>
<name>A0A0F8ULJ6_9EURO</name>
<accession>A0A0F8ULJ6</accession>
<dbReference type="AlphaFoldDB" id="A0A0F8ULJ6"/>
<dbReference type="Proteomes" id="UP000034291">
    <property type="component" value="Unassembled WGS sequence"/>
</dbReference>
<keyword evidence="2" id="KW-0732">Signal</keyword>
<dbReference type="OrthoDB" id="5597238at2759"/>
<evidence type="ECO:0000256" key="1">
    <source>
        <dbReference type="SAM" id="MobiDB-lite"/>
    </source>
</evidence>
<feature type="chain" id="PRO_5002528605" description="GPI anchored serine-threonine rich protein" evidence="2">
    <location>
        <begin position="18"/>
        <end position="183"/>
    </location>
</feature>
<evidence type="ECO:0000313" key="4">
    <source>
        <dbReference type="Proteomes" id="UP000034291"/>
    </source>
</evidence>
<keyword evidence="4" id="KW-1185">Reference proteome</keyword>
<reference evidence="3 4" key="1">
    <citation type="submission" date="2015-02" db="EMBL/GenBank/DDBJ databases">
        <title>Draft Genome Sequences of Two Closely-Related Aflatoxigenic Aspergillus Species Obtained from the Cote d'Ivoire.</title>
        <authorList>
            <person name="Moore G.G."/>
            <person name="Beltz S.B."/>
            <person name="Mack B.M."/>
        </authorList>
    </citation>
    <scope>NUCLEOTIDE SEQUENCE [LARGE SCALE GENOMIC DNA]</scope>
    <source>
        <strain evidence="3 4">SRRC1468</strain>
    </source>
</reference>